<dbReference type="Proteomes" id="UP000254601">
    <property type="component" value="Unassembled WGS sequence"/>
</dbReference>
<comment type="similarity">
    <text evidence="1">Belongs to the iron-containing alcohol dehydrogenase family.</text>
</comment>
<evidence type="ECO:0000313" key="8">
    <source>
        <dbReference type="Proteomes" id="UP000254601"/>
    </source>
</evidence>
<dbReference type="Gene3D" id="1.20.1090.10">
    <property type="entry name" value="Dehydroquinate synthase-like - alpha domain"/>
    <property type="match status" value="1"/>
</dbReference>
<dbReference type="Pfam" id="PF00465">
    <property type="entry name" value="Fe-ADH"/>
    <property type="match status" value="1"/>
</dbReference>
<evidence type="ECO:0000313" key="7">
    <source>
        <dbReference type="EMBL" id="SUO94469.1"/>
    </source>
</evidence>
<reference evidence="7 8" key="1">
    <citation type="submission" date="2018-06" db="EMBL/GenBank/DDBJ databases">
        <authorList>
            <consortium name="Pathogen Informatics"/>
            <person name="Doyle S."/>
        </authorList>
    </citation>
    <scope>NUCLEOTIDE SEQUENCE [LARGE SCALE GENOMIC DNA]</scope>
    <source>
        <strain evidence="7 8">NCTC13337</strain>
    </source>
</reference>
<dbReference type="Gene3D" id="3.40.50.1970">
    <property type="match status" value="1"/>
</dbReference>
<feature type="domain" description="Alcohol dehydrogenase iron-type/glycerol dehydrogenase GldA" evidence="6">
    <location>
        <begin position="11"/>
        <end position="141"/>
    </location>
</feature>
<evidence type="ECO:0000256" key="1">
    <source>
        <dbReference type="ARBA" id="ARBA00007358"/>
    </source>
</evidence>
<dbReference type="GO" id="GO:0008888">
    <property type="term" value="F:glycerol dehydrogenase (NAD+) activity"/>
    <property type="evidence" value="ECO:0007669"/>
    <property type="project" value="UniProtKB-EC"/>
</dbReference>
<dbReference type="PROSITE" id="PS00913">
    <property type="entry name" value="ADH_IRON_1"/>
    <property type="match status" value="1"/>
</dbReference>
<dbReference type="RefSeq" id="WP_072575437.1">
    <property type="nucleotide sequence ID" value="NZ_LWHB01000005.1"/>
</dbReference>
<feature type="binding site" evidence="4">
    <location>
        <position position="268"/>
    </location>
    <ligand>
        <name>glycerol</name>
        <dbReference type="ChEBI" id="CHEBI:17754"/>
    </ligand>
</feature>
<feature type="binding site" evidence="5">
    <location>
        <position position="127"/>
    </location>
    <ligand>
        <name>NAD(+)</name>
        <dbReference type="ChEBI" id="CHEBI:57540"/>
    </ligand>
</feature>
<dbReference type="EC" id="1.1.1.6" evidence="7"/>
<evidence type="ECO:0000256" key="2">
    <source>
        <dbReference type="ARBA" id="ARBA00022723"/>
    </source>
</evidence>
<evidence type="ECO:0000259" key="6">
    <source>
        <dbReference type="Pfam" id="PF00465"/>
    </source>
</evidence>
<keyword evidence="8" id="KW-1185">Reference proteome</keyword>
<evidence type="ECO:0000256" key="4">
    <source>
        <dbReference type="PIRSR" id="PIRSR000112-1"/>
    </source>
</evidence>
<dbReference type="CDD" id="cd08172">
    <property type="entry name" value="GlyDH-like"/>
    <property type="match status" value="1"/>
</dbReference>
<dbReference type="PANTHER" id="PTHR43616">
    <property type="entry name" value="GLYCEROL DEHYDROGENASE"/>
    <property type="match status" value="1"/>
</dbReference>
<dbReference type="GO" id="GO:0046872">
    <property type="term" value="F:metal ion binding"/>
    <property type="evidence" value="ECO:0007669"/>
    <property type="project" value="UniProtKB-KW"/>
</dbReference>
<dbReference type="SUPFAM" id="SSF56796">
    <property type="entry name" value="Dehydroquinate synthase-like"/>
    <property type="match status" value="1"/>
</dbReference>
<dbReference type="PANTHER" id="PTHR43616:SF3">
    <property type="entry name" value="HYDROXYCARBOXYLATE DEHYDROGENASE A"/>
    <property type="match status" value="1"/>
</dbReference>
<keyword evidence="4" id="KW-0862">Zinc</keyword>
<dbReference type="InterPro" id="IPR016205">
    <property type="entry name" value="Glycerol_DH"/>
</dbReference>
<sequence>MNIAQIVRNGPAMYHAGRGILKHLPALISPFKSPIIVTGEKSYHAFVKHYGEPPYPVYRYDKTASLEDMQRIADAIGAENSDLIIGIGGGKVLDTAKGVAENLKAEIMFIPTVIGTCACATPIAAVYHPDHSFRSVGYFHRSGYLTLADYDLLIESPREYFLSGISDTLAKWYEIEALTRKFERLPAMVCAARATAAVTRDILERDTEKALQAMAEQTFHPAFADIVDSIFQIAATVGCFGCDNGRSAGAHAIHNALTIYPETHAIQHGIKVAYGILVQLIATGDEAEIERLLPYYRNSGFIYQFAQLGISEPIELASKKIAEIAASEKETFRYIQPFSADDIQQAILQLECLTADFFNKV</sequence>
<proteinExistence type="inferred from homology"/>
<dbReference type="EMBL" id="UHIC01000001">
    <property type="protein sequence ID" value="SUO94469.1"/>
    <property type="molecule type" value="Genomic_DNA"/>
</dbReference>
<feature type="binding site" evidence="4">
    <location>
        <position position="251"/>
    </location>
    <ligand>
        <name>glycerol</name>
        <dbReference type="ChEBI" id="CHEBI:17754"/>
    </ligand>
</feature>
<evidence type="ECO:0000256" key="5">
    <source>
        <dbReference type="PIRSR" id="PIRSR000112-3"/>
    </source>
</evidence>
<dbReference type="AlphaFoldDB" id="A0A380MPC3"/>
<keyword evidence="5" id="KW-0520">NAD</keyword>
<evidence type="ECO:0000256" key="3">
    <source>
        <dbReference type="ARBA" id="ARBA00023002"/>
    </source>
</evidence>
<accession>A0A380MPC3</accession>
<comment type="cofactor">
    <cofactor evidence="4">
        <name>Zn(2+)</name>
        <dbReference type="ChEBI" id="CHEBI:29105"/>
    </cofactor>
    <text evidence="4">Binds 1 zinc ion per subunit.</text>
</comment>
<keyword evidence="2 4" id="KW-0479">Metal-binding</keyword>
<keyword evidence="3 7" id="KW-0560">Oxidoreductase</keyword>
<dbReference type="PIRSF" id="PIRSF000112">
    <property type="entry name" value="Glycerol_dehydrogenase"/>
    <property type="match status" value="1"/>
</dbReference>
<dbReference type="InterPro" id="IPR018211">
    <property type="entry name" value="ADH_Fe_CS"/>
</dbReference>
<feature type="binding site" evidence="4">
    <location>
        <position position="167"/>
    </location>
    <ligand>
        <name>glycerol</name>
        <dbReference type="ChEBI" id="CHEBI:17754"/>
    </ligand>
</feature>
<dbReference type="InterPro" id="IPR001670">
    <property type="entry name" value="ADH_Fe/GldA"/>
</dbReference>
<gene>
    <name evidence="7" type="primary">gldA</name>
    <name evidence="7" type="ORF">NCTC13337_00756</name>
</gene>
<dbReference type="OrthoDB" id="6502012at2"/>
<protein>
    <submittedName>
        <fullName evidence="7">Glycerol dehydrogenase</fullName>
        <ecNumber evidence="7">1.1.1.6</ecNumber>
    </submittedName>
</protein>
<feature type="binding site" evidence="5">
    <location>
        <position position="121"/>
    </location>
    <ligand>
        <name>NAD(+)</name>
        <dbReference type="ChEBI" id="CHEBI:57540"/>
    </ligand>
</feature>
<feature type="binding site" evidence="5">
    <location>
        <begin position="90"/>
        <end position="94"/>
    </location>
    <ligand>
        <name>NAD(+)</name>
        <dbReference type="ChEBI" id="CHEBI:57540"/>
    </ligand>
</feature>
<organism evidence="7 8">
    <name type="scientific">Suttonella ornithocola</name>
    <dbReference type="NCBI Taxonomy" id="279832"/>
    <lineage>
        <taxon>Bacteria</taxon>
        <taxon>Pseudomonadati</taxon>
        <taxon>Pseudomonadota</taxon>
        <taxon>Gammaproteobacteria</taxon>
        <taxon>Cardiobacteriales</taxon>
        <taxon>Cardiobacteriaceae</taxon>
        <taxon>Suttonella</taxon>
    </lineage>
</organism>
<name>A0A380MPC3_9GAMM</name>